<dbReference type="STRING" id="1265818.MAQA_09349"/>
<proteinExistence type="predicted"/>
<keyword evidence="3" id="KW-1185">Reference proteome</keyword>
<evidence type="ECO:0000313" key="2">
    <source>
        <dbReference type="EMBL" id="EUJ18418.1"/>
    </source>
</evidence>
<dbReference type="EMBL" id="AOCG01000010">
    <property type="protein sequence ID" value="EUJ18418.1"/>
    <property type="molecule type" value="Genomic_DNA"/>
</dbReference>
<feature type="transmembrane region" description="Helical" evidence="1">
    <location>
        <begin position="12"/>
        <end position="30"/>
    </location>
</feature>
<dbReference type="InterPro" id="IPR026046">
    <property type="entry name" value="UBIAD1"/>
</dbReference>
<dbReference type="PATRIC" id="fig|1265818.5.peg.1883"/>
<evidence type="ECO:0000313" key="3">
    <source>
        <dbReference type="Proteomes" id="UP000019246"/>
    </source>
</evidence>
<feature type="transmembrane region" description="Helical" evidence="1">
    <location>
        <begin position="126"/>
        <end position="145"/>
    </location>
</feature>
<keyword evidence="2" id="KW-0808">Transferase</keyword>
<keyword evidence="1" id="KW-0812">Transmembrane</keyword>
<accession>W7BF88</accession>
<dbReference type="GO" id="GO:0004659">
    <property type="term" value="F:prenyltransferase activity"/>
    <property type="evidence" value="ECO:0007669"/>
    <property type="project" value="InterPro"/>
</dbReference>
<feature type="transmembrane region" description="Helical" evidence="1">
    <location>
        <begin position="42"/>
        <end position="62"/>
    </location>
</feature>
<evidence type="ECO:0000256" key="1">
    <source>
        <dbReference type="SAM" id="Phobius"/>
    </source>
</evidence>
<dbReference type="Proteomes" id="UP000019246">
    <property type="component" value="Unassembled WGS sequence"/>
</dbReference>
<dbReference type="CDD" id="cd13962">
    <property type="entry name" value="PT_UbiA_UBIAD1"/>
    <property type="match status" value="1"/>
</dbReference>
<protein>
    <submittedName>
        <fullName evidence="2">1,4-dihydroxy-2-naphthoate octaprenyltransferase</fullName>
    </submittedName>
</protein>
<dbReference type="AlphaFoldDB" id="W7BF88"/>
<organism evidence="2 3">
    <name type="scientific">Listeria aquatica FSL S10-1188</name>
    <dbReference type="NCBI Taxonomy" id="1265818"/>
    <lineage>
        <taxon>Bacteria</taxon>
        <taxon>Bacillati</taxon>
        <taxon>Bacillota</taxon>
        <taxon>Bacilli</taxon>
        <taxon>Bacillales</taxon>
        <taxon>Listeriaceae</taxon>
        <taxon>Listeria</taxon>
    </lineage>
</organism>
<sequence>MSIKAFLELVEIRTKIASVYPFVLGTLFVFYKLQTINLGNTLIFFVAMLIFDLTTTAINNYMDYRKATDNHDYDFRVESNVIGKMNIPQKKRHFIDFYDVSHSYGSWCMACSSNRFIGTFDWLCMFLYWHFIYIWTSSIIAHAAWRSVFRRNNGIWDFLFGNLHECV</sequence>
<keyword evidence="1" id="KW-0472">Membrane</keyword>
<comment type="caution">
    <text evidence="2">The sequence shown here is derived from an EMBL/GenBank/DDBJ whole genome shotgun (WGS) entry which is preliminary data.</text>
</comment>
<gene>
    <name evidence="2" type="ORF">MAQA_09349</name>
</gene>
<keyword evidence="1" id="KW-1133">Transmembrane helix</keyword>
<reference evidence="2 3" key="1">
    <citation type="journal article" date="2014" name="Int. J. Syst. Evol. Microbiol.">
        <title>Listeria floridensis sp. nov., Listeria aquatica sp. nov., Listeria cornellensis sp. nov., Listeria riparia sp. nov. and Listeria grandensis sp. nov., from agricultural and natural environments.</title>
        <authorList>
            <person name="den Bakker H.C."/>
            <person name="Warchocki S."/>
            <person name="Wright E.M."/>
            <person name="Allred A.F."/>
            <person name="Ahlstrom C."/>
            <person name="Manuel C.S."/>
            <person name="Stasiewicz M.J."/>
            <person name="Burrell A."/>
            <person name="Roof S."/>
            <person name="Strawn L."/>
            <person name="Fortes E.D."/>
            <person name="Nightingale K.K."/>
            <person name="Kephart D."/>
            <person name="Wiedmann M."/>
        </authorList>
    </citation>
    <scope>NUCLEOTIDE SEQUENCE [LARGE SCALE GENOMIC DNA]</scope>
    <source>
        <strain evidence="2 3">FSL S10-1188</strain>
    </source>
</reference>
<name>W7BF88_9LIST</name>